<dbReference type="EMBL" id="GISG01159433">
    <property type="protein sequence ID" value="MBA4649259.1"/>
    <property type="molecule type" value="Transcribed_RNA"/>
</dbReference>
<sequence>MRAASNGSSSSSKSFFPCFGDGAPLNLETGEFGGFQESTAETIICGGFNGRILPPEKSSSAEEREGSIIVSNCPLISNSKPSLPSEGSGTPGSHSQLKGTTEEDDEWSTSSRPPLMKEEELLRGLVGALQKKRLKGL</sequence>
<feature type="compositionally biased region" description="Polar residues" evidence="1">
    <location>
        <begin position="75"/>
        <end position="99"/>
    </location>
</feature>
<dbReference type="AlphaFoldDB" id="A0A7C8ZQL6"/>
<reference evidence="2" key="1">
    <citation type="journal article" date="2013" name="J. Plant Res.">
        <title>Effect of fungi and light on seed germination of three Opuntia species from semiarid lands of central Mexico.</title>
        <authorList>
            <person name="Delgado-Sanchez P."/>
            <person name="Jimenez-Bremont J.F."/>
            <person name="Guerrero-Gonzalez Mde L."/>
            <person name="Flores J."/>
        </authorList>
    </citation>
    <scope>NUCLEOTIDE SEQUENCE</scope>
    <source>
        <tissue evidence="2">Cladode</tissue>
    </source>
</reference>
<evidence type="ECO:0000256" key="1">
    <source>
        <dbReference type="SAM" id="MobiDB-lite"/>
    </source>
</evidence>
<name>A0A7C8ZQL6_OPUST</name>
<proteinExistence type="predicted"/>
<reference evidence="2" key="2">
    <citation type="submission" date="2020-07" db="EMBL/GenBank/DDBJ databases">
        <authorList>
            <person name="Vera ALvarez R."/>
            <person name="Arias-Moreno D.M."/>
            <person name="Jimenez-Jacinto V."/>
            <person name="Jimenez-Bremont J.F."/>
            <person name="Swaminathan K."/>
            <person name="Moose S.P."/>
            <person name="Guerrero-Gonzalez M.L."/>
            <person name="Marino-Ramirez L."/>
            <person name="Landsman D."/>
            <person name="Rodriguez-Kessler M."/>
            <person name="Delgado-Sanchez P."/>
        </authorList>
    </citation>
    <scope>NUCLEOTIDE SEQUENCE</scope>
    <source>
        <tissue evidence="2">Cladode</tissue>
    </source>
</reference>
<protein>
    <submittedName>
        <fullName evidence="2">Uncharacterized protein</fullName>
    </submittedName>
</protein>
<evidence type="ECO:0000313" key="2">
    <source>
        <dbReference type="EMBL" id="MBA4649259.1"/>
    </source>
</evidence>
<feature type="region of interest" description="Disordered" evidence="1">
    <location>
        <begin position="75"/>
        <end position="119"/>
    </location>
</feature>
<organism evidence="2">
    <name type="scientific">Opuntia streptacantha</name>
    <name type="common">Prickly pear cactus</name>
    <name type="synonym">Opuntia cardona</name>
    <dbReference type="NCBI Taxonomy" id="393608"/>
    <lineage>
        <taxon>Eukaryota</taxon>
        <taxon>Viridiplantae</taxon>
        <taxon>Streptophyta</taxon>
        <taxon>Embryophyta</taxon>
        <taxon>Tracheophyta</taxon>
        <taxon>Spermatophyta</taxon>
        <taxon>Magnoliopsida</taxon>
        <taxon>eudicotyledons</taxon>
        <taxon>Gunneridae</taxon>
        <taxon>Pentapetalae</taxon>
        <taxon>Caryophyllales</taxon>
        <taxon>Cactineae</taxon>
        <taxon>Cactaceae</taxon>
        <taxon>Opuntioideae</taxon>
        <taxon>Opuntia</taxon>
    </lineage>
</organism>
<accession>A0A7C8ZQL6</accession>